<dbReference type="AlphaFoldDB" id="A0A143DFC5"/>
<proteinExistence type="predicted"/>
<evidence type="ECO:0000313" key="3">
    <source>
        <dbReference type="Proteomes" id="UP000076066"/>
    </source>
</evidence>
<keyword evidence="3" id="KW-1185">Reference proteome</keyword>
<evidence type="ECO:0000256" key="1">
    <source>
        <dbReference type="SAM" id="MobiDB-lite"/>
    </source>
</evidence>
<accession>A0A143DFC5</accession>
<feature type="compositionally biased region" description="Polar residues" evidence="1">
    <location>
        <begin position="210"/>
        <end position="225"/>
    </location>
</feature>
<evidence type="ECO:0000313" key="2">
    <source>
        <dbReference type="EMBL" id="AMW35356.1"/>
    </source>
</evidence>
<dbReference type="STRING" id="1549855.AY555_09385"/>
<dbReference type="OrthoDB" id="8479549at2"/>
<dbReference type="KEGG" id="hjo:AY555_09385"/>
<feature type="region of interest" description="Disordered" evidence="1">
    <location>
        <begin position="1"/>
        <end position="26"/>
    </location>
</feature>
<reference evidence="2 3" key="1">
    <citation type="submission" date="2016-02" db="EMBL/GenBank/DDBJ databases">
        <title>Complete Genome of H5569, the type strain of the newly described species Haematospirillium jordaniae.</title>
        <authorList>
            <person name="Nicholson A.C."/>
            <person name="Humrighouse B.W."/>
            <person name="Loparov V."/>
            <person name="McQuiston J.R."/>
        </authorList>
    </citation>
    <scope>NUCLEOTIDE SEQUENCE [LARGE SCALE GENOMIC DNA]</scope>
    <source>
        <strain evidence="2 3">H5569</strain>
    </source>
</reference>
<name>A0A143DFC5_9PROT</name>
<dbReference type="GeneID" id="53317364"/>
<dbReference type="Proteomes" id="UP000076066">
    <property type="component" value="Chromosome"/>
</dbReference>
<organism evidence="2 3">
    <name type="scientific">Haematospirillum jordaniae</name>
    <dbReference type="NCBI Taxonomy" id="1549855"/>
    <lineage>
        <taxon>Bacteria</taxon>
        <taxon>Pseudomonadati</taxon>
        <taxon>Pseudomonadota</taxon>
        <taxon>Alphaproteobacteria</taxon>
        <taxon>Rhodospirillales</taxon>
        <taxon>Novispirillaceae</taxon>
        <taxon>Haematospirillum</taxon>
    </lineage>
</organism>
<sequence>MPNVPPPPSSGAPLPPTPSVSGSVTLLSPPTPVASLPAGTKIEAVVVRSLQPSRHDVLLDTPYGQIKANLPTTLTLAAGTRLVLETTEFRPGQAVMLRIMAVNPVPWLSPKPDTLLGSTPPGLGVNPAAAAVWQTSLPSHIPAQVIAAPDHFFPSHSDRSSAPLPPWPIGTTVLFRLTPIASSNAGAASASSSIHSPAPTSQTGLLTEQGSITQPMPQGTPSAASTPIPGSITGIIAPHTNSGRAIIATPMGLLSMDRPLSLPAGTPVSLDIIQVTPQLAHPDIISSAESMKIGSVSVPSWPGMERALAIALQTNGPDGIKALIHHLPTSDGRMLLALMAFSQLSRPASSTRPWPGESVRDILEQSLGRESARALSAELREMIRPSTDGGGDWRLQNLPFLNGNSIEKITLISRRDGEQDSEKDAVKAKKGERFRFLLNLNLSRLGPMQFDGLYLYKDRRLDLLIRTHIPLDIEIRTTMLALYTNASQALNLVGSLLFHASPSFAGPADAIPGHPDPGPGLIV</sequence>
<feature type="compositionally biased region" description="Pro residues" evidence="1">
    <location>
        <begin position="1"/>
        <end position="18"/>
    </location>
</feature>
<dbReference type="EMBL" id="CP014525">
    <property type="protein sequence ID" value="AMW35356.1"/>
    <property type="molecule type" value="Genomic_DNA"/>
</dbReference>
<feature type="region of interest" description="Disordered" evidence="1">
    <location>
        <begin position="210"/>
        <end position="234"/>
    </location>
</feature>
<dbReference type="RefSeq" id="WP_066136007.1">
    <property type="nucleotide sequence ID" value="NZ_CP014525.1"/>
</dbReference>
<protein>
    <submittedName>
        <fullName evidence="2">Uncharacterized protein</fullName>
    </submittedName>
</protein>
<gene>
    <name evidence="2" type="ORF">AY555_09385</name>
</gene>